<reference evidence="2" key="1">
    <citation type="journal article" date="2015" name="Nat. Genet.">
        <title>The genome and transcriptome of the zoonotic hookworm Ancylostoma ceylanicum identify infection-specific gene families.</title>
        <authorList>
            <person name="Schwarz E.M."/>
            <person name="Hu Y."/>
            <person name="Antoshechkin I."/>
            <person name="Miller M.M."/>
            <person name="Sternberg P.W."/>
            <person name="Aroian R.V."/>
        </authorList>
    </citation>
    <scope>NUCLEOTIDE SEQUENCE</scope>
    <source>
        <strain evidence="2">HY135</strain>
    </source>
</reference>
<comment type="caution">
    <text evidence="1">The sequence shown here is derived from an EMBL/GenBank/DDBJ whole genome shotgun (WGS) entry which is preliminary data.</text>
</comment>
<evidence type="ECO:0000313" key="2">
    <source>
        <dbReference type="Proteomes" id="UP000024635"/>
    </source>
</evidence>
<evidence type="ECO:0000313" key="1">
    <source>
        <dbReference type="EMBL" id="EYB97335.1"/>
    </source>
</evidence>
<protein>
    <submittedName>
        <fullName evidence="1">Uncharacterized protein</fullName>
    </submittedName>
</protein>
<keyword evidence="2" id="KW-1185">Reference proteome</keyword>
<proteinExistence type="predicted"/>
<dbReference type="EMBL" id="JARK01001477">
    <property type="protein sequence ID" value="EYB97335.1"/>
    <property type="molecule type" value="Genomic_DNA"/>
</dbReference>
<name>A0A016T3M5_9BILA</name>
<dbReference type="AlphaFoldDB" id="A0A016T3M5"/>
<organism evidence="1 2">
    <name type="scientific">Ancylostoma ceylanicum</name>
    <dbReference type="NCBI Taxonomy" id="53326"/>
    <lineage>
        <taxon>Eukaryota</taxon>
        <taxon>Metazoa</taxon>
        <taxon>Ecdysozoa</taxon>
        <taxon>Nematoda</taxon>
        <taxon>Chromadorea</taxon>
        <taxon>Rhabditida</taxon>
        <taxon>Rhabditina</taxon>
        <taxon>Rhabditomorpha</taxon>
        <taxon>Strongyloidea</taxon>
        <taxon>Ancylostomatidae</taxon>
        <taxon>Ancylostomatinae</taxon>
        <taxon>Ancylostoma</taxon>
    </lineage>
</organism>
<sequence>MFILTPLQFQVTHACSGADKLNVIQYLSSTLYASRHPSLYLSLQLYFMFHKAWKILTREANEAEPGDSNKTSIFRSTRVMLMYVYYFSSPDALRRAGRKFHYSTARSFGGLGFIEL</sequence>
<accession>A0A016T3M5</accession>
<dbReference type="Proteomes" id="UP000024635">
    <property type="component" value="Unassembled WGS sequence"/>
</dbReference>
<gene>
    <name evidence="1" type="primary">Acey_s0141.g2210</name>
    <name evidence="1" type="ORF">Y032_0141g2210</name>
</gene>